<feature type="transmembrane region" description="Helical" evidence="5">
    <location>
        <begin position="165"/>
        <end position="188"/>
    </location>
</feature>
<dbReference type="GO" id="GO:0016020">
    <property type="term" value="C:membrane"/>
    <property type="evidence" value="ECO:0007669"/>
    <property type="project" value="UniProtKB-SubCell"/>
</dbReference>
<dbReference type="OrthoDB" id="9809599at2"/>
<evidence type="ECO:0000256" key="1">
    <source>
        <dbReference type="ARBA" id="ARBA00004141"/>
    </source>
</evidence>
<dbReference type="PANTHER" id="PTHR23514:SF13">
    <property type="entry name" value="INNER MEMBRANE PROTEIN YBJJ"/>
    <property type="match status" value="1"/>
</dbReference>
<feature type="transmembrane region" description="Helical" evidence="5">
    <location>
        <begin position="275"/>
        <end position="293"/>
    </location>
</feature>
<feature type="domain" description="Major facilitator superfamily (MFS) profile" evidence="6">
    <location>
        <begin position="177"/>
        <end position="386"/>
    </location>
</feature>
<dbReference type="Pfam" id="PF07690">
    <property type="entry name" value="MFS_1"/>
    <property type="match status" value="1"/>
</dbReference>
<comment type="subcellular location">
    <subcellularLocation>
        <location evidence="1">Membrane</location>
        <topology evidence="1">Multi-pass membrane protein</topology>
    </subcellularLocation>
</comment>
<protein>
    <submittedName>
        <fullName evidence="7">Fucose permease</fullName>
    </submittedName>
</protein>
<evidence type="ECO:0000259" key="6">
    <source>
        <dbReference type="PROSITE" id="PS50850"/>
    </source>
</evidence>
<dbReference type="PROSITE" id="PS50850">
    <property type="entry name" value="MFS"/>
    <property type="match status" value="1"/>
</dbReference>
<dbReference type="InterPro" id="IPR011701">
    <property type="entry name" value="MFS"/>
</dbReference>
<feature type="transmembrane region" description="Helical" evidence="5">
    <location>
        <begin position="333"/>
        <end position="355"/>
    </location>
</feature>
<keyword evidence="8" id="KW-1185">Reference proteome</keyword>
<gene>
    <name evidence="7" type="ORF">SAMN05421740_103557</name>
</gene>
<feature type="transmembrane region" description="Helical" evidence="5">
    <location>
        <begin position="103"/>
        <end position="121"/>
    </location>
</feature>
<dbReference type="Proteomes" id="UP000198916">
    <property type="component" value="Unassembled WGS sequence"/>
</dbReference>
<keyword evidence="2 5" id="KW-0812">Transmembrane</keyword>
<feature type="transmembrane region" description="Helical" evidence="5">
    <location>
        <begin position="51"/>
        <end position="72"/>
    </location>
</feature>
<evidence type="ECO:0000256" key="2">
    <source>
        <dbReference type="ARBA" id="ARBA00022692"/>
    </source>
</evidence>
<organism evidence="7 8">
    <name type="scientific">Parapedobacter koreensis</name>
    <dbReference type="NCBI Taxonomy" id="332977"/>
    <lineage>
        <taxon>Bacteria</taxon>
        <taxon>Pseudomonadati</taxon>
        <taxon>Bacteroidota</taxon>
        <taxon>Sphingobacteriia</taxon>
        <taxon>Sphingobacteriales</taxon>
        <taxon>Sphingobacteriaceae</taxon>
        <taxon>Parapedobacter</taxon>
    </lineage>
</organism>
<dbReference type="InterPro" id="IPR020846">
    <property type="entry name" value="MFS_dom"/>
</dbReference>
<evidence type="ECO:0000256" key="4">
    <source>
        <dbReference type="ARBA" id="ARBA00023136"/>
    </source>
</evidence>
<dbReference type="EMBL" id="FNZR01000003">
    <property type="protein sequence ID" value="SEL11746.1"/>
    <property type="molecule type" value="Genomic_DNA"/>
</dbReference>
<evidence type="ECO:0000256" key="5">
    <source>
        <dbReference type="SAM" id="Phobius"/>
    </source>
</evidence>
<dbReference type="SUPFAM" id="SSF103473">
    <property type="entry name" value="MFS general substrate transporter"/>
    <property type="match status" value="1"/>
</dbReference>
<feature type="transmembrane region" description="Helical" evidence="5">
    <location>
        <begin position="361"/>
        <end position="379"/>
    </location>
</feature>
<keyword evidence="3 5" id="KW-1133">Transmembrane helix</keyword>
<dbReference type="CDD" id="cd17393">
    <property type="entry name" value="MFS_MosC_like"/>
    <property type="match status" value="1"/>
</dbReference>
<feature type="transmembrane region" description="Helical" evidence="5">
    <location>
        <begin position="79"/>
        <end position="97"/>
    </location>
</feature>
<dbReference type="PANTHER" id="PTHR23514">
    <property type="entry name" value="BYPASS OF STOP CODON PROTEIN 6"/>
    <property type="match status" value="1"/>
</dbReference>
<dbReference type="AlphaFoldDB" id="A0A1H7MKD5"/>
<evidence type="ECO:0000313" key="7">
    <source>
        <dbReference type="EMBL" id="SEL11746.1"/>
    </source>
</evidence>
<feature type="transmembrane region" description="Helical" evidence="5">
    <location>
        <begin position="244"/>
        <end position="263"/>
    </location>
</feature>
<dbReference type="Gene3D" id="1.20.1250.20">
    <property type="entry name" value="MFS general substrate transporter like domains"/>
    <property type="match status" value="2"/>
</dbReference>
<name>A0A1H7MKD5_9SPHI</name>
<feature type="transmembrane region" description="Helical" evidence="5">
    <location>
        <begin position="142"/>
        <end position="159"/>
    </location>
</feature>
<feature type="transmembrane region" description="Helical" evidence="5">
    <location>
        <begin position="299"/>
        <end position="321"/>
    </location>
</feature>
<dbReference type="STRING" id="332977.SAMN05421740_103557"/>
<feature type="transmembrane region" description="Helical" evidence="5">
    <location>
        <begin position="209"/>
        <end position="232"/>
    </location>
</feature>
<dbReference type="InterPro" id="IPR036259">
    <property type="entry name" value="MFS_trans_sf"/>
</dbReference>
<dbReference type="RefSeq" id="WP_090605133.1">
    <property type="nucleotide sequence ID" value="NZ_FNZR01000003.1"/>
</dbReference>
<evidence type="ECO:0000313" key="8">
    <source>
        <dbReference type="Proteomes" id="UP000198916"/>
    </source>
</evidence>
<dbReference type="GO" id="GO:0022857">
    <property type="term" value="F:transmembrane transporter activity"/>
    <property type="evidence" value="ECO:0007669"/>
    <property type="project" value="InterPro"/>
</dbReference>
<dbReference type="InterPro" id="IPR051788">
    <property type="entry name" value="MFS_Transporter"/>
</dbReference>
<reference evidence="8" key="1">
    <citation type="submission" date="2016-10" db="EMBL/GenBank/DDBJ databases">
        <authorList>
            <person name="Varghese N."/>
            <person name="Submissions S."/>
        </authorList>
    </citation>
    <scope>NUCLEOTIDE SEQUENCE [LARGE SCALE GENOMIC DNA]</scope>
    <source>
        <strain evidence="8">Jip14</strain>
    </source>
</reference>
<sequence>MELPALNRPPRLHRIAIGIAFFIYGLCFASWASRIPDIKNMLGLSEGQLGVVLFALPIGTLVSLPISGWIIGRLGSKRVVFTAATLYALFLTGIGYWPHMYGLMANLILFGASGNLLNIAVNTQAVTLSKHYEKPIMGAFHGMWSIAGFVGAGIGALMIDRHIVPLHHFAVITSAAVLAVIGITAYLISHDRAHQQKKEPLFAVPDKPLAVLGAIAFCAMIGEGTLYDWSGIYMEQVVHAEKQLVGYGLSAFLFSMAGGRFLSDWTVRRFGAKTTLVLSGVLSSTGLLLAVAFPNFGVVIFAFLMVGIGSSAIIPLVYSLAGRSGKLSAGSALAAVSTIGFCGFLVGPPLIGFIAEFTGLQAAYGVIASMGIIIVMLTTKIKHITS</sequence>
<proteinExistence type="predicted"/>
<feature type="transmembrane region" description="Helical" evidence="5">
    <location>
        <begin position="12"/>
        <end position="31"/>
    </location>
</feature>
<evidence type="ECO:0000256" key="3">
    <source>
        <dbReference type="ARBA" id="ARBA00022989"/>
    </source>
</evidence>
<accession>A0A1H7MKD5</accession>
<keyword evidence="4 5" id="KW-0472">Membrane</keyword>